<evidence type="ECO:0000256" key="4">
    <source>
        <dbReference type="ARBA" id="ARBA00020594"/>
    </source>
</evidence>
<dbReference type="Gene3D" id="3.40.50.150">
    <property type="entry name" value="Vaccinia Virus protein VP39"/>
    <property type="match status" value="1"/>
</dbReference>
<keyword evidence="8" id="KW-0539">Nucleus</keyword>
<organism evidence="9 11">
    <name type="scientific">Brassica carinata</name>
    <name type="common">Ethiopian mustard</name>
    <name type="synonym">Abyssinian cabbage</name>
    <dbReference type="NCBI Taxonomy" id="52824"/>
    <lineage>
        <taxon>Eukaryota</taxon>
        <taxon>Viridiplantae</taxon>
        <taxon>Streptophyta</taxon>
        <taxon>Embryophyta</taxon>
        <taxon>Tracheophyta</taxon>
        <taxon>Spermatophyta</taxon>
        <taxon>Magnoliopsida</taxon>
        <taxon>eudicotyledons</taxon>
        <taxon>Gunneridae</taxon>
        <taxon>Pentapetalae</taxon>
        <taxon>rosids</taxon>
        <taxon>malvids</taxon>
        <taxon>Brassicales</taxon>
        <taxon>Brassicaceae</taxon>
        <taxon>Brassiceae</taxon>
        <taxon>Brassica</taxon>
    </lineage>
</organism>
<reference evidence="9 11" key="1">
    <citation type="submission" date="2020-02" db="EMBL/GenBank/DDBJ databases">
        <authorList>
            <person name="Ma Q."/>
            <person name="Huang Y."/>
            <person name="Song X."/>
            <person name="Pei D."/>
        </authorList>
    </citation>
    <scope>NUCLEOTIDE SEQUENCE [LARGE SCALE GENOMIC DNA]</scope>
    <source>
        <strain evidence="9">Sxm20200214</strain>
        <tissue evidence="9">Leaf</tissue>
    </source>
</reference>
<dbReference type="SUPFAM" id="SSF53335">
    <property type="entry name" value="S-adenosyl-L-methionine-dependent methyltransferases"/>
    <property type="match status" value="1"/>
</dbReference>
<dbReference type="GO" id="GO:0005634">
    <property type="term" value="C:nucleus"/>
    <property type="evidence" value="ECO:0007669"/>
    <property type="project" value="UniProtKB-SubCell"/>
</dbReference>
<keyword evidence="6" id="KW-0489">Methyltransferase</keyword>
<dbReference type="InterPro" id="IPR029063">
    <property type="entry name" value="SAM-dependent_MTases_sf"/>
</dbReference>
<evidence type="ECO:0000256" key="6">
    <source>
        <dbReference type="ARBA" id="ARBA00022603"/>
    </source>
</evidence>
<dbReference type="GO" id="GO:0005737">
    <property type="term" value="C:cytoplasm"/>
    <property type="evidence" value="ECO:0007669"/>
    <property type="project" value="UniProtKB-SubCell"/>
</dbReference>
<keyword evidence="11" id="KW-1185">Reference proteome</keyword>
<dbReference type="EMBL" id="JAAMPC010000012">
    <property type="protein sequence ID" value="KAG2275304.1"/>
    <property type="molecule type" value="Genomic_DNA"/>
</dbReference>
<accession>A0A8X7QRD4</accession>
<keyword evidence="7" id="KW-0808">Transferase</keyword>
<name>A0A8X7QRD4_BRACI</name>
<evidence type="ECO:0000256" key="8">
    <source>
        <dbReference type="ARBA" id="ARBA00023242"/>
    </source>
</evidence>
<dbReference type="Pfam" id="PF10294">
    <property type="entry name" value="Methyltransf_16"/>
    <property type="match status" value="1"/>
</dbReference>
<dbReference type="GO" id="GO:0018025">
    <property type="term" value="F:calmodulin-lysine N-methyltransferase activity"/>
    <property type="evidence" value="ECO:0007669"/>
    <property type="project" value="UniProtKB-EC"/>
</dbReference>
<dbReference type="EC" id="2.1.1.60" evidence="3"/>
<gene>
    <name evidence="9" type="ORF">Bca52824_057855</name>
    <name evidence="10" type="ORF">Bca52824_057859</name>
</gene>
<sequence length="247" mass="27999">MDPTSFSSSPLRWRILRQALIIRSDSQSEAEIKRVSRKATQGFNLIPFQVVWIIAVISMTEISNRHNIDNTGLVCQWPSEEVLAYLCMSQPDCFRGKRVIELGSGYGLAGLVIAAATEASEVVVSDENPQVVNCLWTVPCLLGFIVVLNNPYIKRNIESISMAFNNTSVKAMELHWNQHQLSELTNSFDVIVANDWKYLFDKPTEDLWTLKLKRLGILHDTKKEQKQTRSFVLSVILIYATELGSEH</sequence>
<dbReference type="OrthoDB" id="413520at2759"/>
<evidence type="ECO:0000313" key="9">
    <source>
        <dbReference type="EMBL" id="KAG2275300.1"/>
    </source>
</evidence>
<protein>
    <recommendedName>
        <fullName evidence="4">Calmodulin-lysine N-methyltransferase</fullName>
        <ecNumber evidence="3">2.1.1.60</ecNumber>
    </recommendedName>
</protein>
<evidence type="ECO:0000313" key="11">
    <source>
        <dbReference type="Proteomes" id="UP000886595"/>
    </source>
</evidence>
<dbReference type="Proteomes" id="UP000886595">
    <property type="component" value="Unassembled WGS sequence"/>
</dbReference>
<evidence type="ECO:0000256" key="3">
    <source>
        <dbReference type="ARBA" id="ARBA00011914"/>
    </source>
</evidence>
<dbReference type="GO" id="GO:0032259">
    <property type="term" value="P:methylation"/>
    <property type="evidence" value="ECO:0007669"/>
    <property type="project" value="UniProtKB-KW"/>
</dbReference>
<comment type="subcellular location">
    <subcellularLocation>
        <location evidence="2">Cytoplasm</location>
    </subcellularLocation>
    <subcellularLocation>
        <location evidence="1">Nucleus</location>
    </subcellularLocation>
</comment>
<evidence type="ECO:0000313" key="10">
    <source>
        <dbReference type="EMBL" id="KAG2275304.1"/>
    </source>
</evidence>
<comment type="caution">
    <text evidence="9">The sequence shown here is derived from an EMBL/GenBank/DDBJ whole genome shotgun (WGS) entry which is preliminary data.</text>
</comment>
<dbReference type="AlphaFoldDB" id="A0A8X7QRD4"/>
<evidence type="ECO:0000256" key="5">
    <source>
        <dbReference type="ARBA" id="ARBA00022490"/>
    </source>
</evidence>
<evidence type="ECO:0000256" key="2">
    <source>
        <dbReference type="ARBA" id="ARBA00004496"/>
    </source>
</evidence>
<proteinExistence type="predicted"/>
<dbReference type="InterPro" id="IPR025800">
    <property type="entry name" value="CaM-Lys-N-MeTrfase"/>
</dbReference>
<dbReference type="EMBL" id="JAAMPC010000012">
    <property type="protein sequence ID" value="KAG2275300.1"/>
    <property type="molecule type" value="Genomic_DNA"/>
</dbReference>
<evidence type="ECO:0000256" key="1">
    <source>
        <dbReference type="ARBA" id="ARBA00004123"/>
    </source>
</evidence>
<dbReference type="InterPro" id="IPR019410">
    <property type="entry name" value="Methyltransf_16"/>
</dbReference>
<dbReference type="PANTHER" id="PTHR13539">
    <property type="entry name" value="CALMODULIN-LYSINE N-METHYLTRANSFERASE"/>
    <property type="match status" value="1"/>
</dbReference>
<evidence type="ECO:0000256" key="7">
    <source>
        <dbReference type="ARBA" id="ARBA00022679"/>
    </source>
</evidence>
<dbReference type="PANTHER" id="PTHR13539:SF3">
    <property type="entry name" value="CALMODULIN-LYSINE N-METHYLTRANSFERASE"/>
    <property type="match status" value="1"/>
</dbReference>
<keyword evidence="5" id="KW-0963">Cytoplasm</keyword>